<dbReference type="PANTHER" id="PTHR43668:SF4">
    <property type="entry name" value="ALLANTOINASE"/>
    <property type="match status" value="1"/>
</dbReference>
<keyword evidence="5" id="KW-0378">Hydrolase</keyword>
<dbReference type="InterPro" id="IPR011059">
    <property type="entry name" value="Metal-dep_hydrolase_composite"/>
</dbReference>
<dbReference type="EMBL" id="FWZX01000001">
    <property type="protein sequence ID" value="SME89369.1"/>
    <property type="molecule type" value="Genomic_DNA"/>
</dbReference>
<protein>
    <submittedName>
        <fullName evidence="7">Dihydroorotase</fullName>
    </submittedName>
</protein>
<dbReference type="PROSITE" id="PS00483">
    <property type="entry name" value="DIHYDROOROTASE_2"/>
    <property type="match status" value="1"/>
</dbReference>
<dbReference type="Proteomes" id="UP000192917">
    <property type="component" value="Unassembled WGS sequence"/>
</dbReference>
<dbReference type="AlphaFoldDB" id="A0A1Y6B865"/>
<name>A0A1Y6B865_9PROT</name>
<dbReference type="SUPFAM" id="SSF51338">
    <property type="entry name" value="Composite domain of metallo-dependent hydrolases"/>
    <property type="match status" value="1"/>
</dbReference>
<dbReference type="GO" id="GO:0006145">
    <property type="term" value="P:purine nucleobase catabolic process"/>
    <property type="evidence" value="ECO:0007669"/>
    <property type="project" value="TreeGrafter"/>
</dbReference>
<dbReference type="NCBIfam" id="TIGR00857">
    <property type="entry name" value="pyrC_multi"/>
    <property type="match status" value="1"/>
</dbReference>
<sequence length="452" mass="49033">MAESFDTILEGGRIFTPSGLADGGVAIRDGRIARIGDLSGATAAEVVDCSGLTVLPGVIDTQVHFREPGLEHKEDLESGTRAAALGGVVAVFEMPNTKPSTLTVADMADKVRRAEGRTWTDHAFFMGTAAENAEHLAELENLPGCCGVKIFMGSSTGSLLVEDDETLLEALRHGRRRVAVHCEDEARLRERLALVRDGAEPSMHPVWRDVETARRATDRLLRIARLAGRKVHVLHVTTAEELPLLAANKDIATCEVTPQHLTLEAPDCYDRLGSLAQMNPPIRDGGHRAALWDALRQGLFDVVGSDHAPHTLEEKQGAYPRTPSGMPGVQTLVPLLLDHVTAGRMTLERFVDLTAHGPNRIYQIAGKGRLAIGYDADLTVVDLKARREITGDWLASKCGWSPFEGTTVTGWPVMTWIRGRAVMRDGQLDGPPAGRPVRFQDTLPASNLELEG</sequence>
<dbReference type="Pfam" id="PF01979">
    <property type="entry name" value="Amidohydro_1"/>
    <property type="match status" value="1"/>
</dbReference>
<dbReference type="SUPFAM" id="SSF51556">
    <property type="entry name" value="Metallo-dependent hydrolases"/>
    <property type="match status" value="1"/>
</dbReference>
<feature type="domain" description="Amidohydrolase-related" evidence="6">
    <location>
        <begin position="53"/>
        <end position="422"/>
    </location>
</feature>
<comment type="function">
    <text evidence="2">Catalyzes the reversible cyclization of carbamoyl aspartate to dihydroorotate.</text>
</comment>
<evidence type="ECO:0000313" key="7">
    <source>
        <dbReference type="EMBL" id="SME89369.1"/>
    </source>
</evidence>
<comment type="cofactor">
    <cofactor evidence="1">
        <name>Zn(2+)</name>
        <dbReference type="ChEBI" id="CHEBI:29105"/>
    </cofactor>
</comment>
<evidence type="ECO:0000256" key="5">
    <source>
        <dbReference type="ARBA" id="ARBA00022801"/>
    </source>
</evidence>
<gene>
    <name evidence="7" type="ORF">SAMN05428998_101204</name>
</gene>
<dbReference type="CDD" id="cd01318">
    <property type="entry name" value="DHOase_IIb"/>
    <property type="match status" value="1"/>
</dbReference>
<dbReference type="NCBIfam" id="NF006559">
    <property type="entry name" value="PRK09060.1"/>
    <property type="match status" value="1"/>
</dbReference>
<dbReference type="InterPro" id="IPR050138">
    <property type="entry name" value="DHOase/Allantoinase_Hydrolase"/>
</dbReference>
<dbReference type="STRING" id="560819.SAMN05428998_101204"/>
<comment type="similarity">
    <text evidence="3">Belongs to the metallo-dependent hydrolases superfamily. DHOase family. Class I DHOase subfamily.</text>
</comment>
<dbReference type="InterPro" id="IPR032466">
    <property type="entry name" value="Metal_Hydrolase"/>
</dbReference>
<dbReference type="RefSeq" id="WP_085120562.1">
    <property type="nucleotide sequence ID" value="NZ_FWZX01000001.1"/>
</dbReference>
<evidence type="ECO:0000256" key="2">
    <source>
        <dbReference type="ARBA" id="ARBA00002368"/>
    </source>
</evidence>
<dbReference type="InterPro" id="IPR002195">
    <property type="entry name" value="Dihydroorotase_CS"/>
</dbReference>
<keyword evidence="8" id="KW-1185">Reference proteome</keyword>
<keyword evidence="4" id="KW-0479">Metal-binding</keyword>
<dbReference type="GO" id="GO:0004038">
    <property type="term" value="F:allantoinase activity"/>
    <property type="evidence" value="ECO:0007669"/>
    <property type="project" value="TreeGrafter"/>
</dbReference>
<dbReference type="Gene3D" id="3.20.20.140">
    <property type="entry name" value="Metal-dependent hydrolases"/>
    <property type="match status" value="1"/>
</dbReference>
<evidence type="ECO:0000256" key="4">
    <source>
        <dbReference type="ARBA" id="ARBA00022723"/>
    </source>
</evidence>
<evidence type="ECO:0000256" key="3">
    <source>
        <dbReference type="ARBA" id="ARBA00010286"/>
    </source>
</evidence>
<dbReference type="Gene3D" id="2.30.40.10">
    <property type="entry name" value="Urease, subunit C, domain 1"/>
    <property type="match status" value="1"/>
</dbReference>
<dbReference type="InterPro" id="IPR006680">
    <property type="entry name" value="Amidohydro-rel"/>
</dbReference>
<dbReference type="GO" id="GO:0005737">
    <property type="term" value="C:cytoplasm"/>
    <property type="evidence" value="ECO:0007669"/>
    <property type="project" value="TreeGrafter"/>
</dbReference>
<organism evidence="7 8">
    <name type="scientific">Tistlia consotensis USBA 355</name>
    <dbReference type="NCBI Taxonomy" id="560819"/>
    <lineage>
        <taxon>Bacteria</taxon>
        <taxon>Pseudomonadati</taxon>
        <taxon>Pseudomonadota</taxon>
        <taxon>Alphaproteobacteria</taxon>
        <taxon>Rhodospirillales</taxon>
        <taxon>Rhodovibrionaceae</taxon>
        <taxon>Tistlia</taxon>
    </lineage>
</organism>
<reference evidence="7 8" key="1">
    <citation type="submission" date="2017-04" db="EMBL/GenBank/DDBJ databases">
        <authorList>
            <person name="Afonso C.L."/>
            <person name="Miller P.J."/>
            <person name="Scott M.A."/>
            <person name="Spackman E."/>
            <person name="Goraichik I."/>
            <person name="Dimitrov K.M."/>
            <person name="Suarez D.L."/>
            <person name="Swayne D.E."/>
        </authorList>
    </citation>
    <scope>NUCLEOTIDE SEQUENCE [LARGE SCALE GENOMIC DNA]</scope>
    <source>
        <strain evidence="7 8">USBA 355</strain>
    </source>
</reference>
<proteinExistence type="inferred from homology"/>
<evidence type="ECO:0000259" key="6">
    <source>
        <dbReference type="Pfam" id="PF01979"/>
    </source>
</evidence>
<dbReference type="PANTHER" id="PTHR43668">
    <property type="entry name" value="ALLANTOINASE"/>
    <property type="match status" value="1"/>
</dbReference>
<dbReference type="GO" id="GO:0046872">
    <property type="term" value="F:metal ion binding"/>
    <property type="evidence" value="ECO:0007669"/>
    <property type="project" value="UniProtKB-KW"/>
</dbReference>
<evidence type="ECO:0000313" key="8">
    <source>
        <dbReference type="Proteomes" id="UP000192917"/>
    </source>
</evidence>
<evidence type="ECO:0000256" key="1">
    <source>
        <dbReference type="ARBA" id="ARBA00001947"/>
    </source>
</evidence>
<accession>A0A1Y6B865</accession>